<accession>A0A6J8E621</accession>
<reference evidence="1 2" key="1">
    <citation type="submission" date="2020-06" db="EMBL/GenBank/DDBJ databases">
        <authorList>
            <person name="Li R."/>
            <person name="Bekaert M."/>
        </authorList>
    </citation>
    <scope>NUCLEOTIDE SEQUENCE [LARGE SCALE GENOMIC DNA]</scope>
    <source>
        <strain evidence="2">wild</strain>
    </source>
</reference>
<evidence type="ECO:0000313" key="1">
    <source>
        <dbReference type="EMBL" id="CAC5415920.1"/>
    </source>
</evidence>
<protein>
    <submittedName>
        <fullName evidence="1">Uncharacterized protein</fullName>
    </submittedName>
</protein>
<sequence length="244" mass="28022">MENLQLNTFTLRHDMDNSFVLLTAQLQQKLELLDTKLSDIAKINDPNQDNKYNQVETELQLVTNKTKQLDKLLLVQTGLYNVVLTKLSIQGRESAVLRNESVLVSQEISNLKQLGSIQPLQEIKTLQQKVLTISAQTNSLSMNERACSQDFLALYNMTTSSLNDLKVRAQRNVKQLENDYITSVRTIDHRVDNLINETRVSQNNVGKELSYIHKNQSDFAMNLEETENRNNLTFSDLHDIEKKK</sequence>
<dbReference type="Proteomes" id="UP000507470">
    <property type="component" value="Unassembled WGS sequence"/>
</dbReference>
<proteinExistence type="predicted"/>
<organism evidence="1 2">
    <name type="scientific">Mytilus coruscus</name>
    <name type="common">Sea mussel</name>
    <dbReference type="NCBI Taxonomy" id="42192"/>
    <lineage>
        <taxon>Eukaryota</taxon>
        <taxon>Metazoa</taxon>
        <taxon>Spiralia</taxon>
        <taxon>Lophotrochozoa</taxon>
        <taxon>Mollusca</taxon>
        <taxon>Bivalvia</taxon>
        <taxon>Autobranchia</taxon>
        <taxon>Pteriomorphia</taxon>
        <taxon>Mytilida</taxon>
        <taxon>Mytiloidea</taxon>
        <taxon>Mytilidae</taxon>
        <taxon>Mytilinae</taxon>
        <taxon>Mytilus</taxon>
    </lineage>
</organism>
<evidence type="ECO:0000313" key="2">
    <source>
        <dbReference type="Proteomes" id="UP000507470"/>
    </source>
</evidence>
<keyword evidence="2" id="KW-1185">Reference proteome</keyword>
<dbReference type="EMBL" id="CACVKT020008520">
    <property type="protein sequence ID" value="CAC5415920.1"/>
    <property type="molecule type" value="Genomic_DNA"/>
</dbReference>
<gene>
    <name evidence="1" type="ORF">MCOR_48574</name>
</gene>
<dbReference type="OrthoDB" id="6180140at2759"/>
<name>A0A6J8E621_MYTCO</name>
<dbReference type="AlphaFoldDB" id="A0A6J8E621"/>